<evidence type="ECO:0000313" key="2">
    <source>
        <dbReference type="Proteomes" id="UP000057820"/>
    </source>
</evidence>
<evidence type="ECO:0000313" key="1">
    <source>
        <dbReference type="EMBL" id="CRY83150.1"/>
    </source>
</evidence>
<gene>
    <name evidence="1" type="ORF">ERS450000_05336</name>
</gene>
<name>A0A0H5P5T6_NOCFR</name>
<dbReference type="AlphaFoldDB" id="A0A0H5P5T6"/>
<keyword evidence="1" id="KW-0614">Plasmid</keyword>
<accession>A0A0H5P5T6</accession>
<dbReference type="Proteomes" id="UP000057820">
    <property type="component" value="Plasmid 2"/>
</dbReference>
<dbReference type="InterPro" id="IPR016630">
    <property type="entry name" value="UCP015278"/>
</dbReference>
<dbReference type="RefSeq" id="WP_060594600.1">
    <property type="nucleotide sequence ID" value="NZ_CP031418.1"/>
</dbReference>
<dbReference type="Pfam" id="PF10004">
    <property type="entry name" value="DUF2247"/>
    <property type="match status" value="1"/>
</dbReference>
<dbReference type="EMBL" id="LN868939">
    <property type="protein sequence ID" value="CRY83150.1"/>
    <property type="molecule type" value="Genomic_DNA"/>
</dbReference>
<dbReference type="PIRSF" id="PIRSF015278">
    <property type="entry name" value="UCP015278"/>
    <property type="match status" value="1"/>
</dbReference>
<sequence length="176" mass="20107">MSDPIEHTAKFRIPASFIVDWARLTPGELHYGYTNQWISSADVVELALGSIVPSGSKMGIVEEISLLLSDELDRIPELMDQLIDRDDRVWTYLALAWVHENQEEFDDPFKTVDLIFADFGYPQDVGEFVTFMPPPPGGVPGYPGLRQRWKDYLEQNRSEFFLSRTPGARNDPREDA</sequence>
<organism evidence="1 2">
    <name type="scientific">Nocardia farcinica</name>
    <dbReference type="NCBI Taxonomy" id="37329"/>
    <lineage>
        <taxon>Bacteria</taxon>
        <taxon>Bacillati</taxon>
        <taxon>Actinomycetota</taxon>
        <taxon>Actinomycetes</taxon>
        <taxon>Mycobacteriales</taxon>
        <taxon>Nocardiaceae</taxon>
        <taxon>Nocardia</taxon>
    </lineage>
</organism>
<reference evidence="2" key="1">
    <citation type="submission" date="2015-03" db="EMBL/GenBank/DDBJ databases">
        <authorList>
            <consortium name="Pathogen Informatics"/>
        </authorList>
    </citation>
    <scope>NUCLEOTIDE SEQUENCE [LARGE SCALE GENOMIC DNA]</scope>
    <source>
        <strain evidence="2">NCTC11134</strain>
        <plasmid evidence="2">2</plasmid>
    </source>
</reference>
<dbReference type="KEGG" id="nfr:ERS450000_05336"/>
<geneLocation type="plasmid" evidence="1">
    <name>2</name>
</geneLocation>
<protein>
    <submittedName>
        <fullName evidence="1">Uncharacterized protein conserved in bacteria</fullName>
    </submittedName>
</protein>
<proteinExistence type="predicted"/>